<comment type="caution">
    <text evidence="10">The sequence shown here is derived from an EMBL/GenBank/DDBJ whole genome shotgun (WGS) entry which is preliminary data.</text>
</comment>
<dbReference type="FunFam" id="3.40.50.300:FF:000019">
    <property type="entry name" value="Translation initiation factor IF-2"/>
    <property type="match status" value="1"/>
</dbReference>
<sequence length="506" mass="55090">MAETNSQKNILRRTPIVCVMGHVDHGKSTLLEYVRKANITDAEAGGITQKIGAYEIEHQKENGDIRRITFLDTPGHEAFGAIRARGANVADIAILLVSAEDGVKPQTLDAHKCIAGAKLPFMVAINKIDKPGADIERTKQSLAENEIYLEGYGGDVPWTAISAKTGAGIPEMLEIIDLLAEMNEVSGILEKDAEGYVIESNLDNKRGPSGTLVITNGTLRKGQFVISGNALAPVRIMEDDRGKSLESATMGKPVRIVGWSKIPDAGLPFRVVKSKKEAELLIKNLPKDISGEINVSKDSSANESENIVIPVIIKADASGTIDAILHELKKVGSDRAKIKIISQGVGEISETDAKKAESVEGAVIIGFNAKIDNRAKAITERSHIVIKQFDIIYKLSEWLIEFLKERTPKIKTEEIQGSVKVLKLFGKIKDRQIIGGKVQEGKISLGDEVIVTRRDAEIGRGKVRELQRLKNRVDEVTAGMEFGAMVEVKVTVAEGDIIQPFVIVEK</sequence>
<dbReference type="Gene3D" id="3.40.50.300">
    <property type="entry name" value="P-loop containing nucleotide triphosphate hydrolases"/>
    <property type="match status" value="1"/>
</dbReference>
<dbReference type="InterPro" id="IPR044145">
    <property type="entry name" value="IF2_II"/>
</dbReference>
<dbReference type="Pfam" id="PF22042">
    <property type="entry name" value="EF-G_D2"/>
    <property type="match status" value="1"/>
</dbReference>
<dbReference type="PANTHER" id="PTHR43381">
    <property type="entry name" value="TRANSLATION INITIATION FACTOR IF-2-RELATED"/>
    <property type="match status" value="1"/>
</dbReference>
<keyword evidence="6" id="KW-0342">GTP-binding</keyword>
<gene>
    <name evidence="10" type="ORF">A3C72_03445</name>
</gene>
<dbReference type="InterPro" id="IPR023115">
    <property type="entry name" value="TIF_IF2_dom3"/>
</dbReference>
<evidence type="ECO:0000256" key="1">
    <source>
        <dbReference type="ARBA" id="ARBA00007733"/>
    </source>
</evidence>
<dbReference type="AlphaFoldDB" id="A0A1G2MKC7"/>
<dbReference type="GO" id="GO:0005737">
    <property type="term" value="C:cytoplasm"/>
    <property type="evidence" value="ECO:0007669"/>
    <property type="project" value="UniProtKB-UniRule"/>
</dbReference>
<dbReference type="FunFam" id="3.40.50.10050:FF:000001">
    <property type="entry name" value="Translation initiation factor IF-2"/>
    <property type="match status" value="1"/>
</dbReference>
<evidence type="ECO:0000256" key="6">
    <source>
        <dbReference type="ARBA" id="ARBA00023134"/>
    </source>
</evidence>
<reference evidence="10 11" key="1">
    <citation type="journal article" date="2016" name="Nat. Commun.">
        <title>Thousands of microbial genomes shed light on interconnected biogeochemical processes in an aquifer system.</title>
        <authorList>
            <person name="Anantharaman K."/>
            <person name="Brown C.T."/>
            <person name="Hug L.A."/>
            <person name="Sharon I."/>
            <person name="Castelle C.J."/>
            <person name="Probst A.J."/>
            <person name="Thomas B.C."/>
            <person name="Singh A."/>
            <person name="Wilkins M.J."/>
            <person name="Karaoz U."/>
            <person name="Brodie E.L."/>
            <person name="Williams K.H."/>
            <person name="Hubbard S.S."/>
            <person name="Banfield J.F."/>
        </authorList>
    </citation>
    <scope>NUCLEOTIDE SEQUENCE [LARGE SCALE GENOMIC DNA]</scope>
</reference>
<dbReference type="GO" id="GO:0003743">
    <property type="term" value="F:translation initiation factor activity"/>
    <property type="evidence" value="ECO:0007669"/>
    <property type="project" value="UniProtKB-UniRule"/>
</dbReference>
<keyword evidence="3 8" id="KW-0396">Initiation factor</keyword>
<dbReference type="SUPFAM" id="SSF50447">
    <property type="entry name" value="Translation proteins"/>
    <property type="match status" value="2"/>
</dbReference>
<protein>
    <recommendedName>
        <fullName evidence="2 7">Translation initiation factor IF-2</fullName>
    </recommendedName>
</protein>
<dbReference type="Gene3D" id="2.40.30.10">
    <property type="entry name" value="Translation factors"/>
    <property type="match status" value="2"/>
</dbReference>
<evidence type="ECO:0000256" key="5">
    <source>
        <dbReference type="ARBA" id="ARBA00022917"/>
    </source>
</evidence>
<dbReference type="Gene3D" id="3.40.50.10050">
    <property type="entry name" value="Translation initiation factor IF- 2, domain 3"/>
    <property type="match status" value="1"/>
</dbReference>
<dbReference type="Pfam" id="PF11987">
    <property type="entry name" value="IF-2"/>
    <property type="match status" value="1"/>
</dbReference>
<evidence type="ECO:0000259" key="9">
    <source>
        <dbReference type="PROSITE" id="PS51722"/>
    </source>
</evidence>
<evidence type="ECO:0000256" key="2">
    <source>
        <dbReference type="ARBA" id="ARBA00020675"/>
    </source>
</evidence>
<keyword evidence="4" id="KW-0547">Nucleotide-binding</keyword>
<evidence type="ECO:0000313" key="10">
    <source>
        <dbReference type="EMBL" id="OHA24327.1"/>
    </source>
</evidence>
<comment type="function">
    <text evidence="8">One of the essential components for the initiation of protein synthesis. Protects formylmethionyl-tRNA from spontaneous hydrolysis and promotes its binding to the 30S ribosomal subunits. Also involved in the hydrolysis of GTP during the formation of the 70S ribosomal complex.</text>
</comment>
<dbReference type="InterPro" id="IPR005225">
    <property type="entry name" value="Small_GTP-bd"/>
</dbReference>
<dbReference type="EMBL" id="MHRK01000013">
    <property type="protein sequence ID" value="OHA24327.1"/>
    <property type="molecule type" value="Genomic_DNA"/>
</dbReference>
<dbReference type="InterPro" id="IPR036925">
    <property type="entry name" value="TIF_IF2_dom3_sf"/>
</dbReference>
<dbReference type="Proteomes" id="UP000177130">
    <property type="component" value="Unassembled WGS sequence"/>
</dbReference>
<proteinExistence type="inferred from homology"/>
<evidence type="ECO:0000256" key="8">
    <source>
        <dbReference type="RuleBase" id="RU000644"/>
    </source>
</evidence>
<dbReference type="InterPro" id="IPR053905">
    <property type="entry name" value="EF-G-like_DII"/>
</dbReference>
<dbReference type="NCBIfam" id="TIGR00231">
    <property type="entry name" value="small_GTP"/>
    <property type="match status" value="1"/>
</dbReference>
<dbReference type="InterPro" id="IPR009000">
    <property type="entry name" value="Transl_B-barrel_sf"/>
</dbReference>
<keyword evidence="5 8" id="KW-0648">Protein biosynthesis</keyword>
<evidence type="ECO:0000256" key="7">
    <source>
        <dbReference type="NCBIfam" id="TIGR00487"/>
    </source>
</evidence>
<dbReference type="Pfam" id="PF00009">
    <property type="entry name" value="GTP_EFTU"/>
    <property type="match status" value="1"/>
</dbReference>
<dbReference type="InterPro" id="IPR000178">
    <property type="entry name" value="TF_IF2_bacterial-like"/>
</dbReference>
<dbReference type="GO" id="GO:0005525">
    <property type="term" value="F:GTP binding"/>
    <property type="evidence" value="ECO:0007669"/>
    <property type="project" value="UniProtKB-KW"/>
</dbReference>
<evidence type="ECO:0000256" key="3">
    <source>
        <dbReference type="ARBA" id="ARBA00022540"/>
    </source>
</evidence>
<dbReference type="CDD" id="cd01887">
    <property type="entry name" value="IF2_eIF5B"/>
    <property type="match status" value="1"/>
</dbReference>
<dbReference type="PRINTS" id="PR00315">
    <property type="entry name" value="ELONGATNFCT"/>
</dbReference>
<dbReference type="CDD" id="cd03702">
    <property type="entry name" value="IF2_mtIF2_II"/>
    <property type="match status" value="1"/>
</dbReference>
<accession>A0A1G2MKC7</accession>
<comment type="similarity">
    <text evidence="1 8">Belongs to the TRAFAC class translation factor GTPase superfamily. Classic translation factor GTPase family. IF-2 subfamily.</text>
</comment>
<evidence type="ECO:0000256" key="4">
    <source>
        <dbReference type="ARBA" id="ARBA00022741"/>
    </source>
</evidence>
<dbReference type="SUPFAM" id="SSF52540">
    <property type="entry name" value="P-loop containing nucleoside triphosphate hydrolases"/>
    <property type="match status" value="1"/>
</dbReference>
<dbReference type="SUPFAM" id="SSF52156">
    <property type="entry name" value="Initiation factor IF2/eIF5b, domain 3"/>
    <property type="match status" value="1"/>
</dbReference>
<name>A0A1G2MKC7_9BACT</name>
<organism evidence="10 11">
    <name type="scientific">Candidatus Taylorbacteria bacterium RIFCSPHIGHO2_02_FULL_43_32b</name>
    <dbReference type="NCBI Taxonomy" id="1802306"/>
    <lineage>
        <taxon>Bacteria</taxon>
        <taxon>Candidatus Tayloriibacteriota</taxon>
    </lineage>
</organism>
<feature type="domain" description="Tr-type G" evidence="9">
    <location>
        <begin position="12"/>
        <end position="186"/>
    </location>
</feature>
<dbReference type="InterPro" id="IPR000795">
    <property type="entry name" value="T_Tr_GTP-bd_dom"/>
</dbReference>
<dbReference type="GO" id="GO:0003924">
    <property type="term" value="F:GTPase activity"/>
    <property type="evidence" value="ECO:0007669"/>
    <property type="project" value="InterPro"/>
</dbReference>
<dbReference type="InterPro" id="IPR015760">
    <property type="entry name" value="TIF_IF2"/>
</dbReference>
<dbReference type="NCBIfam" id="TIGR00487">
    <property type="entry name" value="IF-2"/>
    <property type="match status" value="1"/>
</dbReference>
<dbReference type="PROSITE" id="PS51722">
    <property type="entry name" value="G_TR_2"/>
    <property type="match status" value="1"/>
</dbReference>
<evidence type="ECO:0000313" key="11">
    <source>
        <dbReference type="Proteomes" id="UP000177130"/>
    </source>
</evidence>
<dbReference type="PANTHER" id="PTHR43381:SF4">
    <property type="entry name" value="EUKARYOTIC TRANSLATION INITIATION FACTOR 5B"/>
    <property type="match status" value="1"/>
</dbReference>
<dbReference type="InterPro" id="IPR027417">
    <property type="entry name" value="P-loop_NTPase"/>
</dbReference>
<dbReference type="STRING" id="1802306.A3C72_03445"/>